<dbReference type="GO" id="GO:0016818">
    <property type="term" value="F:hydrolase activity, acting on acid anhydrides, in phosphorus-containing anhydrides"/>
    <property type="evidence" value="ECO:0007669"/>
    <property type="project" value="InterPro"/>
</dbReference>
<evidence type="ECO:0000256" key="22">
    <source>
        <dbReference type="ARBA" id="ARBA00048954"/>
    </source>
</evidence>
<dbReference type="SMART" id="SM00491">
    <property type="entry name" value="HELICc2"/>
    <property type="match status" value="1"/>
</dbReference>
<evidence type="ECO:0000256" key="9">
    <source>
        <dbReference type="ARBA" id="ARBA00022806"/>
    </source>
</evidence>
<feature type="region of interest" description="Disordered" evidence="23">
    <location>
        <begin position="111"/>
        <end position="172"/>
    </location>
</feature>
<keyword evidence="9 25" id="KW-0347">Helicase</keyword>
<evidence type="ECO:0000256" key="11">
    <source>
        <dbReference type="ARBA" id="ARBA00023004"/>
    </source>
</evidence>
<evidence type="ECO:0000256" key="20">
    <source>
        <dbReference type="ARBA" id="ARBA00045008"/>
    </source>
</evidence>
<dbReference type="GO" id="GO:0034085">
    <property type="term" value="P:establishment of sister chromatid cohesion"/>
    <property type="evidence" value="ECO:0007669"/>
    <property type="project" value="TreeGrafter"/>
</dbReference>
<comment type="similarity">
    <text evidence="3">Belongs to the DEAD box helicase family. DEAH subfamily. DDX11/CHL1 sub-subfamily.</text>
</comment>
<dbReference type="GO" id="GO:0005524">
    <property type="term" value="F:ATP binding"/>
    <property type="evidence" value="ECO:0007669"/>
    <property type="project" value="UniProtKB-KW"/>
</dbReference>
<evidence type="ECO:0000256" key="18">
    <source>
        <dbReference type="ARBA" id="ARBA00044969"/>
    </source>
</evidence>
<dbReference type="Pfam" id="PF06733">
    <property type="entry name" value="DEAD_2"/>
    <property type="match status" value="1"/>
</dbReference>
<evidence type="ECO:0000256" key="3">
    <source>
        <dbReference type="ARBA" id="ARBA00008435"/>
    </source>
</evidence>
<proteinExistence type="inferred from homology"/>
<keyword evidence="11" id="KW-0408">Iron</keyword>
<evidence type="ECO:0000256" key="2">
    <source>
        <dbReference type="ARBA" id="ARBA00004123"/>
    </source>
</evidence>
<organism evidence="25 26">
    <name type="scientific">Alectoria fallacina</name>
    <dbReference type="NCBI Taxonomy" id="1903189"/>
    <lineage>
        <taxon>Eukaryota</taxon>
        <taxon>Fungi</taxon>
        <taxon>Dikarya</taxon>
        <taxon>Ascomycota</taxon>
        <taxon>Pezizomycotina</taxon>
        <taxon>Lecanoromycetes</taxon>
        <taxon>OSLEUM clade</taxon>
        <taxon>Lecanoromycetidae</taxon>
        <taxon>Lecanorales</taxon>
        <taxon>Lecanorineae</taxon>
        <taxon>Parmeliaceae</taxon>
        <taxon>Alectoria</taxon>
    </lineage>
</organism>
<feature type="compositionally biased region" description="Basic and acidic residues" evidence="23">
    <location>
        <begin position="111"/>
        <end position="134"/>
    </location>
</feature>
<evidence type="ECO:0000256" key="23">
    <source>
        <dbReference type="SAM" id="MobiDB-lite"/>
    </source>
</evidence>
<evidence type="ECO:0000256" key="16">
    <source>
        <dbReference type="ARBA" id="ARBA00023306"/>
    </source>
</evidence>
<dbReference type="SUPFAM" id="SSF52540">
    <property type="entry name" value="P-loop containing nucleoside triphosphate hydrolases"/>
    <property type="match status" value="1"/>
</dbReference>
<evidence type="ECO:0000259" key="24">
    <source>
        <dbReference type="PROSITE" id="PS51193"/>
    </source>
</evidence>
<dbReference type="GO" id="GO:0005634">
    <property type="term" value="C:nucleus"/>
    <property type="evidence" value="ECO:0007669"/>
    <property type="project" value="UniProtKB-SubCell"/>
</dbReference>
<keyword evidence="10" id="KW-0067">ATP-binding</keyword>
<feature type="compositionally biased region" description="Polar residues" evidence="23">
    <location>
        <begin position="160"/>
        <end position="172"/>
    </location>
</feature>
<dbReference type="InterPro" id="IPR014013">
    <property type="entry name" value="Helic_SF1/SF2_ATP-bd_DinG/Rad3"/>
</dbReference>
<keyword evidence="7" id="KW-0547">Nucleotide-binding</keyword>
<keyword evidence="13" id="KW-0238">DNA-binding</keyword>
<dbReference type="GO" id="GO:0043139">
    <property type="term" value="F:5'-3' DNA helicase activity"/>
    <property type="evidence" value="ECO:0007669"/>
    <property type="project" value="UniProtKB-EC"/>
</dbReference>
<dbReference type="Gene3D" id="3.40.50.300">
    <property type="entry name" value="P-loop containing nucleotide triphosphate hydrolases"/>
    <property type="match status" value="2"/>
</dbReference>
<comment type="function">
    <text evidence="21">ATP-dependent DNA helicase important for chromosome transmission and normal cell cycle progression in G(2)/M. May have a role in changing DNA topology to allow the loading of proteins involved in maintaining sister chromatid cohesion in the vicinity of the centromeres. Has a specific role in chromosome segregation during meiosis II.</text>
</comment>
<evidence type="ECO:0000256" key="19">
    <source>
        <dbReference type="ARBA" id="ARBA00044998"/>
    </source>
</evidence>
<evidence type="ECO:0000256" key="13">
    <source>
        <dbReference type="ARBA" id="ARBA00023125"/>
    </source>
</evidence>
<dbReference type="SMART" id="SM00488">
    <property type="entry name" value="DEXDc2"/>
    <property type="match status" value="1"/>
</dbReference>
<sequence>MEPAIKDFHHPYQPYDIQYELMNVIYQCIVEGKIGILESPTGTGKSLSLICSSLTWLRDFQEGALQGEVTLEQEDDEPNWVFEHPQAQRRNAEIQQKSELEARLRQVRAKELRQKQKYESGEPKAKRTKADEVRATSYAEDDARFELDEYNSEDEDPKAKNSSQPSKDSGLSSASLQLMEKLGFVSKPSDNEDILSTDDVKIYFCSRTHSQLAQFVQELRRVDFPEVSWAAKKDASTAGDTEDRAVVKHLPLGSRKNLCINSNVSRLGSAPAINERCLELQQPDTSKDHKCPFIPNKENETLVNDFRDHTLAKIRDIEDLGKLGKKIGICPYYASRVTIKPSEIVTLPYPLLLQKSAREALDISLKGHVIIIDEAHNLMDTISNIHSITVTQGQLKLCRSQLGLYLQNFRNRLKGRNRVYVAQLVRLIDSVSGCLEIRMTGKQSSEGIVDVGHLMAGKGVDQINLYKLMRYLQESKLARKVEGYTTHAQEQESKAKSKKEAEAHVSTMPVLNHVQSFLQTLTNPASEGRFFCEKDEKNDLSLKYMLLDPTQHFKEIVEDARAVILAGGTMSPVIFSYLDLLFEYSLKFPQMDDYIRHLFAYVDPARLKTFSCGHIIPKENLVALPVAKGPGGIAFDFTYDKRNSSAMIEALGGCLVQLSNIVPDGLVVFFPSYAYLEQVVHHWQMKSSGTVKSMWDSLLERKPIFREAKANTTGSDDVLDEYSRAVANGHGGLLLSVIGGKMSEGINFSDALGRGVVVVGLPFPNIQSAPWKAKLEHIEQSTTTRTGSRDEGKAAAREFYENACMRAVNQSIGRAIRHKGDYASILLLDRRYRTPRIEGKLPAWIRQGIVKGGSDGFGEVVESLRMFFKGKKKV</sequence>
<dbReference type="OrthoDB" id="267079at2759"/>
<dbReference type="InterPro" id="IPR010614">
    <property type="entry name" value="RAD3-like_helicase_DEAD"/>
</dbReference>
<dbReference type="GO" id="GO:0006139">
    <property type="term" value="P:nucleobase-containing compound metabolic process"/>
    <property type="evidence" value="ECO:0007669"/>
    <property type="project" value="InterPro"/>
</dbReference>
<keyword evidence="26" id="KW-1185">Reference proteome</keyword>
<dbReference type="AlphaFoldDB" id="A0A8H3I8R0"/>
<dbReference type="FunFam" id="3.40.50.300:FF:001372">
    <property type="entry name" value="ATP-dependent DNA helicase chl1"/>
    <property type="match status" value="1"/>
</dbReference>
<name>A0A8H3I8R0_9LECA</name>
<evidence type="ECO:0000256" key="14">
    <source>
        <dbReference type="ARBA" id="ARBA00023235"/>
    </source>
</evidence>
<dbReference type="GO" id="GO:0003677">
    <property type="term" value="F:DNA binding"/>
    <property type="evidence" value="ECO:0007669"/>
    <property type="project" value="UniProtKB-KW"/>
</dbReference>
<evidence type="ECO:0000256" key="6">
    <source>
        <dbReference type="ARBA" id="ARBA00022723"/>
    </source>
</evidence>
<evidence type="ECO:0000256" key="5">
    <source>
        <dbReference type="ARBA" id="ARBA00017386"/>
    </source>
</evidence>
<evidence type="ECO:0000256" key="10">
    <source>
        <dbReference type="ARBA" id="ARBA00022840"/>
    </source>
</evidence>
<dbReference type="EC" id="5.6.2.3" evidence="18"/>
<comment type="cofactor">
    <cofactor evidence="1">
        <name>[4Fe-4S] cluster</name>
        <dbReference type="ChEBI" id="CHEBI:49883"/>
    </cofactor>
</comment>
<dbReference type="GO" id="GO:0051536">
    <property type="term" value="F:iron-sulfur cluster binding"/>
    <property type="evidence" value="ECO:0007669"/>
    <property type="project" value="UniProtKB-KW"/>
</dbReference>
<dbReference type="FunFam" id="3.40.50.300:FF:002774">
    <property type="entry name" value="ATP-dependent DNA helicase chl1"/>
    <property type="match status" value="1"/>
</dbReference>
<dbReference type="InterPro" id="IPR006554">
    <property type="entry name" value="Helicase-like_DEXD_c2"/>
</dbReference>
<dbReference type="NCBIfam" id="TIGR00604">
    <property type="entry name" value="rad3"/>
    <property type="match status" value="1"/>
</dbReference>
<evidence type="ECO:0000313" key="25">
    <source>
        <dbReference type="EMBL" id="CAF9907460.1"/>
    </source>
</evidence>
<dbReference type="CDD" id="cd18788">
    <property type="entry name" value="SF2_C_XPD"/>
    <property type="match status" value="1"/>
</dbReference>
<evidence type="ECO:0000256" key="21">
    <source>
        <dbReference type="ARBA" id="ARBA00045702"/>
    </source>
</evidence>
<evidence type="ECO:0000256" key="7">
    <source>
        <dbReference type="ARBA" id="ARBA00022741"/>
    </source>
</evidence>
<keyword evidence="14" id="KW-0413">Isomerase</keyword>
<keyword evidence="6" id="KW-0479">Metal-binding</keyword>
<dbReference type="InterPro" id="IPR006555">
    <property type="entry name" value="ATP-dep_Helicase_C"/>
</dbReference>
<dbReference type="InterPro" id="IPR013020">
    <property type="entry name" value="Rad3/Chl1-like"/>
</dbReference>
<dbReference type="Proteomes" id="UP000664203">
    <property type="component" value="Unassembled WGS sequence"/>
</dbReference>
<keyword evidence="12" id="KW-0411">Iron-sulfur</keyword>
<gene>
    <name evidence="25" type="primary">CHL1</name>
    <name evidence="25" type="ORF">ALECFALPRED_003334</name>
</gene>
<dbReference type="Pfam" id="PF13307">
    <property type="entry name" value="Helicase_C_2"/>
    <property type="match status" value="1"/>
</dbReference>
<dbReference type="InterPro" id="IPR027417">
    <property type="entry name" value="P-loop_NTPase"/>
</dbReference>
<keyword evidence="8" id="KW-0378">Hydrolase</keyword>
<evidence type="ECO:0000256" key="4">
    <source>
        <dbReference type="ARBA" id="ARBA00016387"/>
    </source>
</evidence>
<keyword evidence="15" id="KW-0539">Nucleus</keyword>
<comment type="subcellular location">
    <subcellularLocation>
        <location evidence="2">Nucleus</location>
    </subcellularLocation>
</comment>
<evidence type="ECO:0000256" key="17">
    <source>
        <dbReference type="ARBA" id="ARBA00029709"/>
    </source>
</evidence>
<evidence type="ECO:0000256" key="12">
    <source>
        <dbReference type="ARBA" id="ARBA00023014"/>
    </source>
</evidence>
<keyword evidence="16" id="KW-0131">Cell cycle</keyword>
<comment type="catalytic activity">
    <reaction evidence="22">
        <text>ATP + H2O = ADP + phosphate + H(+)</text>
        <dbReference type="Rhea" id="RHEA:13065"/>
        <dbReference type="ChEBI" id="CHEBI:15377"/>
        <dbReference type="ChEBI" id="CHEBI:15378"/>
        <dbReference type="ChEBI" id="CHEBI:30616"/>
        <dbReference type="ChEBI" id="CHEBI:43474"/>
        <dbReference type="ChEBI" id="CHEBI:456216"/>
        <dbReference type="EC" id="5.6.2.3"/>
    </reaction>
</comment>
<evidence type="ECO:0000256" key="1">
    <source>
        <dbReference type="ARBA" id="ARBA00001966"/>
    </source>
</evidence>
<protein>
    <recommendedName>
        <fullName evidence="5">ATP-dependent DNA helicase CHL1</fullName>
        <ecNumber evidence="18">5.6.2.3</ecNumber>
    </recommendedName>
    <alternativeName>
        <fullName evidence="4">ATP-dependent DNA helicase chl1</fullName>
    </alternativeName>
    <alternativeName>
        <fullName evidence="17">Chromosome loss protein 1</fullName>
    </alternativeName>
    <alternativeName>
        <fullName evidence="19 20">DNA 5'-3' helicase CHL1</fullName>
    </alternativeName>
</protein>
<dbReference type="PANTHER" id="PTHR11472">
    <property type="entry name" value="DNA REPAIR DEAD HELICASE RAD3/XP-D SUBFAMILY MEMBER"/>
    <property type="match status" value="1"/>
</dbReference>
<feature type="compositionally biased region" description="Basic and acidic residues" evidence="23">
    <location>
        <begin position="489"/>
        <end position="502"/>
    </location>
</feature>
<comment type="caution">
    <text evidence="25">The sequence shown here is derived from an EMBL/GenBank/DDBJ whole genome shotgun (WGS) entry which is preliminary data.</text>
</comment>
<dbReference type="EMBL" id="CAJPDR010000021">
    <property type="protein sequence ID" value="CAF9907460.1"/>
    <property type="molecule type" value="Genomic_DNA"/>
</dbReference>
<evidence type="ECO:0000256" key="8">
    <source>
        <dbReference type="ARBA" id="ARBA00022801"/>
    </source>
</evidence>
<dbReference type="InterPro" id="IPR045028">
    <property type="entry name" value="DinG/Rad3-like"/>
</dbReference>
<accession>A0A8H3I8R0</accession>
<evidence type="ECO:0000256" key="15">
    <source>
        <dbReference type="ARBA" id="ARBA00023242"/>
    </source>
</evidence>
<dbReference type="PROSITE" id="PS51193">
    <property type="entry name" value="HELICASE_ATP_BIND_2"/>
    <property type="match status" value="1"/>
</dbReference>
<reference evidence="25" key="1">
    <citation type="submission" date="2021-03" db="EMBL/GenBank/DDBJ databases">
        <authorList>
            <person name="Tagirdzhanova G."/>
        </authorList>
    </citation>
    <scope>NUCLEOTIDE SEQUENCE</scope>
</reference>
<feature type="domain" description="Helicase ATP-binding" evidence="24">
    <location>
        <begin position="4"/>
        <end position="429"/>
    </location>
</feature>
<evidence type="ECO:0000313" key="26">
    <source>
        <dbReference type="Proteomes" id="UP000664203"/>
    </source>
</evidence>
<dbReference type="GO" id="GO:0046872">
    <property type="term" value="F:metal ion binding"/>
    <property type="evidence" value="ECO:0007669"/>
    <property type="project" value="UniProtKB-KW"/>
</dbReference>
<feature type="region of interest" description="Disordered" evidence="23">
    <location>
        <begin position="483"/>
        <end position="502"/>
    </location>
</feature>
<dbReference type="PANTHER" id="PTHR11472:SF41">
    <property type="entry name" value="ATP-DEPENDENT DNA HELICASE DDX11-RELATED"/>
    <property type="match status" value="1"/>
</dbReference>